<comment type="subcellular location">
    <subcellularLocation>
        <location evidence="1">Cell inner membrane</location>
        <topology evidence="1">Multi-pass membrane protein</topology>
    </subcellularLocation>
</comment>
<dbReference type="RefSeq" id="WP_380772816.1">
    <property type="nucleotide sequence ID" value="NZ_JBHUEO010000011.1"/>
</dbReference>
<feature type="transmembrane region" description="Helical" evidence="9">
    <location>
        <begin position="15"/>
        <end position="39"/>
    </location>
</feature>
<name>A0ABW4KGA8_9BACI</name>
<sequence length="173" mass="19816">MVKKLSRYLDVSENFFAFIAALLILFITISIILEVVFRLFFNISFSWVHELSEYTLLYLPFLTAAWLLRYNDHIVIDLIEPILSPRVKYVLDIIIILIGIFVSVILVWFGFITVADYFSSGLRSQTTLKIPKGYIAIIIPLGSVLLLFEFIRILYRKVFSAQNLAGNGEEGGI</sequence>
<dbReference type="PANTHER" id="PTHR35011:SF2">
    <property type="entry name" value="2,3-DIKETO-L-GULONATE TRAP TRANSPORTER SMALL PERMEASE PROTEIN YIAM"/>
    <property type="match status" value="1"/>
</dbReference>
<keyword evidence="7 9" id="KW-0472">Membrane</keyword>
<dbReference type="InterPro" id="IPR055348">
    <property type="entry name" value="DctQ"/>
</dbReference>
<evidence type="ECO:0000259" key="10">
    <source>
        <dbReference type="Pfam" id="PF04290"/>
    </source>
</evidence>
<accession>A0ABW4KGA8</accession>
<evidence type="ECO:0000256" key="8">
    <source>
        <dbReference type="ARBA" id="ARBA00038436"/>
    </source>
</evidence>
<keyword evidence="12" id="KW-1185">Reference proteome</keyword>
<dbReference type="InterPro" id="IPR007387">
    <property type="entry name" value="TRAP_DctQ"/>
</dbReference>
<dbReference type="Proteomes" id="UP001597301">
    <property type="component" value="Unassembled WGS sequence"/>
</dbReference>
<reference evidence="12" key="1">
    <citation type="journal article" date="2019" name="Int. J. Syst. Evol. Microbiol.">
        <title>The Global Catalogue of Microorganisms (GCM) 10K type strain sequencing project: providing services to taxonomists for standard genome sequencing and annotation.</title>
        <authorList>
            <consortium name="The Broad Institute Genomics Platform"/>
            <consortium name="The Broad Institute Genome Sequencing Center for Infectious Disease"/>
            <person name="Wu L."/>
            <person name="Ma J."/>
        </authorList>
    </citation>
    <scope>NUCLEOTIDE SEQUENCE [LARGE SCALE GENOMIC DNA]</scope>
    <source>
        <strain evidence="12">CGMCC 1.12295</strain>
    </source>
</reference>
<keyword evidence="5 9" id="KW-0812">Transmembrane</keyword>
<comment type="similarity">
    <text evidence="8">Belongs to the TRAP transporter small permease family.</text>
</comment>
<gene>
    <name evidence="11" type="ORF">ACFSCZ_05630</name>
</gene>
<evidence type="ECO:0000256" key="2">
    <source>
        <dbReference type="ARBA" id="ARBA00022448"/>
    </source>
</evidence>
<feature type="transmembrane region" description="Helical" evidence="9">
    <location>
        <begin position="134"/>
        <end position="155"/>
    </location>
</feature>
<keyword evidence="4" id="KW-0997">Cell inner membrane</keyword>
<evidence type="ECO:0000313" key="11">
    <source>
        <dbReference type="EMBL" id="MFD1706236.1"/>
    </source>
</evidence>
<feature type="transmembrane region" description="Helical" evidence="9">
    <location>
        <begin position="89"/>
        <end position="114"/>
    </location>
</feature>
<protein>
    <submittedName>
        <fullName evidence="11">TRAP transporter small permease</fullName>
    </submittedName>
</protein>
<evidence type="ECO:0000256" key="7">
    <source>
        <dbReference type="ARBA" id="ARBA00023136"/>
    </source>
</evidence>
<keyword evidence="3" id="KW-1003">Cell membrane</keyword>
<evidence type="ECO:0000256" key="3">
    <source>
        <dbReference type="ARBA" id="ARBA00022475"/>
    </source>
</evidence>
<dbReference type="PANTHER" id="PTHR35011">
    <property type="entry name" value="2,3-DIKETO-L-GULONATE TRAP TRANSPORTER SMALL PERMEASE PROTEIN YIAM"/>
    <property type="match status" value="1"/>
</dbReference>
<evidence type="ECO:0000256" key="4">
    <source>
        <dbReference type="ARBA" id="ARBA00022519"/>
    </source>
</evidence>
<feature type="domain" description="Tripartite ATP-independent periplasmic transporters DctQ component" evidence="10">
    <location>
        <begin position="27"/>
        <end position="158"/>
    </location>
</feature>
<organism evidence="11 12">
    <name type="scientific">Siminovitchia sediminis</name>
    <dbReference type="NCBI Taxonomy" id="1274353"/>
    <lineage>
        <taxon>Bacteria</taxon>
        <taxon>Bacillati</taxon>
        <taxon>Bacillota</taxon>
        <taxon>Bacilli</taxon>
        <taxon>Bacillales</taxon>
        <taxon>Bacillaceae</taxon>
        <taxon>Siminovitchia</taxon>
    </lineage>
</organism>
<evidence type="ECO:0000256" key="1">
    <source>
        <dbReference type="ARBA" id="ARBA00004429"/>
    </source>
</evidence>
<evidence type="ECO:0000313" key="12">
    <source>
        <dbReference type="Proteomes" id="UP001597301"/>
    </source>
</evidence>
<evidence type="ECO:0000256" key="5">
    <source>
        <dbReference type="ARBA" id="ARBA00022692"/>
    </source>
</evidence>
<keyword evidence="6 9" id="KW-1133">Transmembrane helix</keyword>
<evidence type="ECO:0000256" key="6">
    <source>
        <dbReference type="ARBA" id="ARBA00022989"/>
    </source>
</evidence>
<proteinExistence type="inferred from homology"/>
<keyword evidence="2" id="KW-0813">Transport</keyword>
<evidence type="ECO:0000256" key="9">
    <source>
        <dbReference type="SAM" id="Phobius"/>
    </source>
</evidence>
<dbReference type="Pfam" id="PF04290">
    <property type="entry name" value="DctQ"/>
    <property type="match status" value="1"/>
</dbReference>
<dbReference type="EMBL" id="JBHUEO010000011">
    <property type="protein sequence ID" value="MFD1706236.1"/>
    <property type="molecule type" value="Genomic_DNA"/>
</dbReference>
<comment type="caution">
    <text evidence="11">The sequence shown here is derived from an EMBL/GenBank/DDBJ whole genome shotgun (WGS) entry which is preliminary data.</text>
</comment>